<accession>A0A699Z066</accession>
<proteinExistence type="predicted"/>
<name>A0A699Z066_HAELA</name>
<organism evidence="1 2">
    <name type="scientific">Haematococcus lacustris</name>
    <name type="common">Green alga</name>
    <name type="synonym">Haematococcus pluvialis</name>
    <dbReference type="NCBI Taxonomy" id="44745"/>
    <lineage>
        <taxon>Eukaryota</taxon>
        <taxon>Viridiplantae</taxon>
        <taxon>Chlorophyta</taxon>
        <taxon>core chlorophytes</taxon>
        <taxon>Chlorophyceae</taxon>
        <taxon>CS clade</taxon>
        <taxon>Chlamydomonadales</taxon>
        <taxon>Haematococcaceae</taxon>
        <taxon>Haematococcus</taxon>
    </lineage>
</organism>
<protein>
    <submittedName>
        <fullName evidence="1">Uncharacterized protein</fullName>
    </submittedName>
</protein>
<evidence type="ECO:0000313" key="2">
    <source>
        <dbReference type="Proteomes" id="UP000485058"/>
    </source>
</evidence>
<reference evidence="1 2" key="1">
    <citation type="submission" date="2020-02" db="EMBL/GenBank/DDBJ databases">
        <title>Draft genome sequence of Haematococcus lacustris strain NIES-144.</title>
        <authorList>
            <person name="Morimoto D."/>
            <person name="Nakagawa S."/>
            <person name="Yoshida T."/>
            <person name="Sawayama S."/>
        </authorList>
    </citation>
    <scope>NUCLEOTIDE SEQUENCE [LARGE SCALE GENOMIC DNA]</scope>
    <source>
        <strain evidence="1 2">NIES-144</strain>
    </source>
</reference>
<comment type="caution">
    <text evidence="1">The sequence shown here is derived from an EMBL/GenBank/DDBJ whole genome shotgun (WGS) entry which is preliminary data.</text>
</comment>
<sequence length="65" mass="6972">MLHDALASVEGMLARCSSGATSELTQEDVLLLLHTKLTSNDARVVQASLLHQLTDKAVQADVHMS</sequence>
<keyword evidence="2" id="KW-1185">Reference proteome</keyword>
<gene>
    <name evidence="1" type="ORF">HaLaN_11385</name>
</gene>
<dbReference type="AlphaFoldDB" id="A0A699Z066"/>
<evidence type="ECO:0000313" key="1">
    <source>
        <dbReference type="EMBL" id="GFH15200.1"/>
    </source>
</evidence>
<dbReference type="Proteomes" id="UP000485058">
    <property type="component" value="Unassembled WGS sequence"/>
</dbReference>
<dbReference type="EMBL" id="BLLF01000819">
    <property type="protein sequence ID" value="GFH15200.1"/>
    <property type="molecule type" value="Genomic_DNA"/>
</dbReference>